<sequence length="73" mass="8301">MQCLAKIASNFLKKSLAIPTVTNEVSVRPAGGIFDVFTRNIIRNHFPKPSETKRIRRHGFKNVCQLLQAEEFS</sequence>
<evidence type="ECO:0000313" key="1">
    <source>
        <dbReference type="EMBL" id="KAL3270854.1"/>
    </source>
</evidence>
<protein>
    <submittedName>
        <fullName evidence="1">Uncharacterized protein</fullName>
    </submittedName>
</protein>
<gene>
    <name evidence="1" type="ORF">HHI36_021372</name>
</gene>
<proteinExistence type="predicted"/>
<evidence type="ECO:0000313" key="2">
    <source>
        <dbReference type="Proteomes" id="UP001516400"/>
    </source>
</evidence>
<dbReference type="AlphaFoldDB" id="A0ABD2MWR5"/>
<comment type="caution">
    <text evidence="1">The sequence shown here is derived from an EMBL/GenBank/DDBJ whole genome shotgun (WGS) entry which is preliminary data.</text>
</comment>
<reference evidence="1 2" key="1">
    <citation type="journal article" date="2021" name="BMC Biol.">
        <title>Horizontally acquired antibacterial genes associated with adaptive radiation of ladybird beetles.</title>
        <authorList>
            <person name="Li H.S."/>
            <person name="Tang X.F."/>
            <person name="Huang Y.H."/>
            <person name="Xu Z.Y."/>
            <person name="Chen M.L."/>
            <person name="Du X.Y."/>
            <person name="Qiu B.Y."/>
            <person name="Chen P.T."/>
            <person name="Zhang W."/>
            <person name="Slipinski A."/>
            <person name="Escalona H.E."/>
            <person name="Waterhouse R.M."/>
            <person name="Zwick A."/>
            <person name="Pang H."/>
        </authorList>
    </citation>
    <scope>NUCLEOTIDE SEQUENCE [LARGE SCALE GENOMIC DNA]</scope>
    <source>
        <strain evidence="1">SYSU2018</strain>
    </source>
</reference>
<dbReference type="EMBL" id="JABFTP020000042">
    <property type="protein sequence ID" value="KAL3270854.1"/>
    <property type="molecule type" value="Genomic_DNA"/>
</dbReference>
<name>A0ABD2MWR5_9CUCU</name>
<accession>A0ABD2MWR5</accession>
<dbReference type="Proteomes" id="UP001516400">
    <property type="component" value="Unassembled WGS sequence"/>
</dbReference>
<organism evidence="1 2">
    <name type="scientific">Cryptolaemus montrouzieri</name>
    <dbReference type="NCBI Taxonomy" id="559131"/>
    <lineage>
        <taxon>Eukaryota</taxon>
        <taxon>Metazoa</taxon>
        <taxon>Ecdysozoa</taxon>
        <taxon>Arthropoda</taxon>
        <taxon>Hexapoda</taxon>
        <taxon>Insecta</taxon>
        <taxon>Pterygota</taxon>
        <taxon>Neoptera</taxon>
        <taxon>Endopterygota</taxon>
        <taxon>Coleoptera</taxon>
        <taxon>Polyphaga</taxon>
        <taxon>Cucujiformia</taxon>
        <taxon>Coccinelloidea</taxon>
        <taxon>Coccinellidae</taxon>
        <taxon>Scymninae</taxon>
        <taxon>Scymnini</taxon>
        <taxon>Cryptolaemus</taxon>
    </lineage>
</organism>
<keyword evidence="2" id="KW-1185">Reference proteome</keyword>